<dbReference type="PROSITE" id="PS50802">
    <property type="entry name" value="OTU"/>
    <property type="match status" value="1"/>
</dbReference>
<gene>
    <name evidence="3" type="ORF">AK812_SmicGene2934</name>
</gene>
<dbReference type="CDD" id="cd22744">
    <property type="entry name" value="OTU"/>
    <property type="match status" value="1"/>
</dbReference>
<evidence type="ECO:0000259" key="2">
    <source>
        <dbReference type="PROSITE" id="PS50802"/>
    </source>
</evidence>
<name>A0A1Q9F0D7_SYMMI</name>
<dbReference type="PANTHER" id="PTHR12419">
    <property type="entry name" value="OTU DOMAIN CONTAINING PROTEIN"/>
    <property type="match status" value="1"/>
</dbReference>
<feature type="compositionally biased region" description="Basic and acidic residues" evidence="1">
    <location>
        <begin position="422"/>
        <end position="434"/>
    </location>
</feature>
<dbReference type="EMBL" id="LSRX01000033">
    <property type="protein sequence ID" value="OLQ13119.1"/>
    <property type="molecule type" value="Genomic_DNA"/>
</dbReference>
<keyword evidence="4" id="KW-1185">Reference proteome</keyword>
<dbReference type="Pfam" id="PF02338">
    <property type="entry name" value="OTU"/>
    <property type="match status" value="1"/>
</dbReference>
<organism evidence="3 4">
    <name type="scientific">Symbiodinium microadriaticum</name>
    <name type="common">Dinoflagellate</name>
    <name type="synonym">Zooxanthella microadriatica</name>
    <dbReference type="NCBI Taxonomy" id="2951"/>
    <lineage>
        <taxon>Eukaryota</taxon>
        <taxon>Sar</taxon>
        <taxon>Alveolata</taxon>
        <taxon>Dinophyceae</taxon>
        <taxon>Suessiales</taxon>
        <taxon>Symbiodiniaceae</taxon>
        <taxon>Symbiodinium</taxon>
    </lineage>
</organism>
<feature type="region of interest" description="Disordered" evidence="1">
    <location>
        <begin position="1043"/>
        <end position="1084"/>
    </location>
</feature>
<evidence type="ECO:0000256" key="1">
    <source>
        <dbReference type="SAM" id="MobiDB-lite"/>
    </source>
</evidence>
<accession>A0A1Q9F0D7</accession>
<proteinExistence type="predicted"/>
<dbReference type="SUPFAM" id="SSF54001">
    <property type="entry name" value="Cysteine proteinases"/>
    <property type="match status" value="1"/>
</dbReference>
<dbReference type="InterPro" id="IPR038765">
    <property type="entry name" value="Papain-like_cys_pep_sf"/>
</dbReference>
<sequence length="1131" mass="121573">MAAPAMPTITPELAGQMVDKAIVALEDEATKKKAEPEDQVKRQMLMMQEILPLAKSVVGDSWKEQTCEWGVTEENAMMVMMQVQMMAMMDPVLQPKAAKVMSFVQGQVGAGKGCDGTATLSQYAILSGFGLVNICDASDLNMAFTPIESGVGGLLIGLSAALAYLGDGKITGISGIAGPFLRGVGKCQPMKEGQLWKALFLVGLLSGGLLNLAFNRDFAYPQALDISVVRYCLGGVFVGIGTRAGRGCTWWLSRLQSLDGQGHHGPASARDAGAKFDRWWGQALGFMTAILAAFIFRDDDFNWYLGTRVGEASNPGPASARATRRKREGINMGSIFGEGGLEALIKPIIEKVIREIINKLFKNGGIAQLAEKEIVNRAAGGSGELLGERTSNSAASDVNKPKNKGGKGGKGNADAVGKGKGRAADDPGQADRDYGPGAAKGKGKNKGKAKGADVVPKPADDAEMDGGWEEVPARRPLWQLRGQDWRDPVMVYDEVAGEIGKIEGDKIFRAVIQCEREQISALQAMLAGSGKQHAVLLITCDKGPQSQRCPGSAGGKLTFRQVAFTRIASRGLVCPTPKCTTSAFQYDAVATTVLYAKFHQKFMPKSDWDACVLHPQRAFHTWLAKQHLKALDSWAWQVEKVDAVHSKVFGCVRVQEKDVEATMAASGQGVFIEAGRGSKALPYTVEWLDQDDKETAHEYIRRALTTKPELGLVAGRRQLGQRRKRDANTPVCRVWVLEGAPRAFSTDQALEVLRTTFTSVELLRQHTRRGGTDFIFKGATAEDTDSFAVPLQVKDGVIMLWARLAPPRSHPGQAQYLRTTGSWSLQAPAKPFDKAVPVAPEPPVTNGDGGPAAPASTEPDSLPDGKKRGPSTSAEVPNSKKAAAPQRALPKGVRIEHIEKDGNCCFAAVAAGVAEFDKSDAKPSLQVRAEVVAHLRKNSASYQKQWDHELPDRSASTSFEQYCNSISVDKTWGGVLELRAMARMNDARIVVIPASMQMEPFVIHPKQKRRVLCLWFTGSHFDRIVPNTGNDLPQSILAISAAPPEVPTRGGGDGSASVGARSRQTVWTTSSAGPSGGPGISDKAVARGEGTVWTEDTAGTDMELDDFEGVMHCEARPAKSRYVDRRGGAST</sequence>
<dbReference type="GO" id="GO:0016579">
    <property type="term" value="P:protein deubiquitination"/>
    <property type="evidence" value="ECO:0007669"/>
    <property type="project" value="TreeGrafter"/>
</dbReference>
<dbReference type="InterPro" id="IPR003323">
    <property type="entry name" value="OTU_dom"/>
</dbReference>
<comment type="caution">
    <text evidence="3">The sequence shown here is derived from an EMBL/GenBank/DDBJ whole genome shotgun (WGS) entry which is preliminary data.</text>
</comment>
<dbReference type="InterPro" id="IPR050704">
    <property type="entry name" value="Peptidase_C85-like"/>
</dbReference>
<feature type="domain" description="OTU" evidence="2">
    <location>
        <begin position="893"/>
        <end position="1027"/>
    </location>
</feature>
<protein>
    <recommendedName>
        <fullName evidence="2">OTU domain-containing protein</fullName>
    </recommendedName>
</protein>
<reference evidence="3 4" key="1">
    <citation type="submission" date="2016-02" db="EMBL/GenBank/DDBJ databases">
        <title>Genome analysis of coral dinoflagellate symbionts highlights evolutionary adaptations to a symbiotic lifestyle.</title>
        <authorList>
            <person name="Aranda M."/>
            <person name="Li Y."/>
            <person name="Liew Y.J."/>
            <person name="Baumgarten S."/>
            <person name="Simakov O."/>
            <person name="Wilson M."/>
            <person name="Piel J."/>
            <person name="Ashoor H."/>
            <person name="Bougouffa S."/>
            <person name="Bajic V.B."/>
            <person name="Ryu T."/>
            <person name="Ravasi T."/>
            <person name="Bayer T."/>
            <person name="Micklem G."/>
            <person name="Kim H."/>
            <person name="Bhak J."/>
            <person name="Lajeunesse T.C."/>
            <person name="Voolstra C.R."/>
        </authorList>
    </citation>
    <scope>NUCLEOTIDE SEQUENCE [LARGE SCALE GENOMIC DNA]</scope>
    <source>
        <strain evidence="3 4">CCMP2467</strain>
    </source>
</reference>
<dbReference type="OrthoDB" id="423716at2759"/>
<evidence type="ECO:0000313" key="3">
    <source>
        <dbReference type="EMBL" id="OLQ13119.1"/>
    </source>
</evidence>
<dbReference type="Proteomes" id="UP000186817">
    <property type="component" value="Unassembled WGS sequence"/>
</dbReference>
<dbReference type="AlphaFoldDB" id="A0A1Q9F0D7"/>
<feature type="region of interest" description="Disordered" evidence="1">
    <location>
        <begin position="833"/>
        <end position="888"/>
    </location>
</feature>
<feature type="region of interest" description="Disordered" evidence="1">
    <location>
        <begin position="383"/>
        <end position="466"/>
    </location>
</feature>
<evidence type="ECO:0000313" key="4">
    <source>
        <dbReference type="Proteomes" id="UP000186817"/>
    </source>
</evidence>
<dbReference type="GO" id="GO:0004843">
    <property type="term" value="F:cysteine-type deubiquitinase activity"/>
    <property type="evidence" value="ECO:0007669"/>
    <property type="project" value="TreeGrafter"/>
</dbReference>
<dbReference type="Gene3D" id="3.90.70.80">
    <property type="match status" value="1"/>
</dbReference>